<proteinExistence type="inferred from homology"/>
<dbReference type="GO" id="GO:0005634">
    <property type="term" value="C:nucleus"/>
    <property type="evidence" value="ECO:0007669"/>
    <property type="project" value="UniProtKB-SubCell"/>
</dbReference>
<dbReference type="GO" id="GO:0008270">
    <property type="term" value="F:zinc ion binding"/>
    <property type="evidence" value="ECO:0007669"/>
    <property type="project" value="UniProtKB-KW"/>
</dbReference>
<dbReference type="EMBL" id="QBIY01012614">
    <property type="protein sequence ID" value="RXN21278.1"/>
    <property type="molecule type" value="Genomic_DNA"/>
</dbReference>
<keyword evidence="2 7" id="KW-0158">Chromosome</keyword>
<gene>
    <name evidence="10" type="ORF">ROHU_006931</name>
</gene>
<dbReference type="InterPro" id="IPR001878">
    <property type="entry name" value="Znf_CCHC"/>
</dbReference>
<dbReference type="CDD" id="cd00303">
    <property type="entry name" value="retropepsin_like"/>
    <property type="match status" value="1"/>
</dbReference>
<evidence type="ECO:0000256" key="8">
    <source>
        <dbReference type="SAM" id="MobiDB-lite"/>
    </source>
</evidence>
<keyword evidence="5 7" id="KW-0544">Nucleosome core</keyword>
<dbReference type="InterPro" id="IPR002119">
    <property type="entry name" value="Histone_H2A"/>
</dbReference>
<dbReference type="PRINTS" id="PR00620">
    <property type="entry name" value="HISTONEH2A"/>
</dbReference>
<evidence type="ECO:0000256" key="7">
    <source>
        <dbReference type="RuleBase" id="RU003767"/>
    </source>
</evidence>
<keyword evidence="6" id="KW-0862">Zinc</keyword>
<evidence type="ECO:0000313" key="10">
    <source>
        <dbReference type="EMBL" id="RXN21278.1"/>
    </source>
</evidence>
<reference evidence="10 11" key="1">
    <citation type="submission" date="2018-03" db="EMBL/GenBank/DDBJ databases">
        <title>Draft genome sequence of Rohu Carp (Labeo rohita).</title>
        <authorList>
            <person name="Das P."/>
            <person name="Kushwaha B."/>
            <person name="Joshi C.G."/>
            <person name="Kumar D."/>
            <person name="Nagpure N.S."/>
            <person name="Sahoo L."/>
            <person name="Das S.P."/>
            <person name="Bit A."/>
            <person name="Patnaik S."/>
            <person name="Meher P.K."/>
            <person name="Jayasankar P."/>
            <person name="Koringa P.G."/>
            <person name="Patel N.V."/>
            <person name="Hinsu A.T."/>
            <person name="Kumar R."/>
            <person name="Pandey M."/>
            <person name="Agarwal S."/>
            <person name="Srivastava S."/>
            <person name="Singh M."/>
            <person name="Iquebal M.A."/>
            <person name="Jaiswal S."/>
            <person name="Angadi U.B."/>
            <person name="Kumar N."/>
            <person name="Raza M."/>
            <person name="Shah T.M."/>
            <person name="Rai A."/>
            <person name="Jena J.K."/>
        </authorList>
    </citation>
    <scope>NUCLEOTIDE SEQUENCE [LARGE SCALE GENOMIC DNA]</scope>
    <source>
        <strain evidence="10">DASCIFA01</strain>
        <tissue evidence="10">Testis</tissue>
    </source>
</reference>
<dbReference type="Pfam" id="PF00125">
    <property type="entry name" value="Histone"/>
    <property type="match status" value="1"/>
</dbReference>
<dbReference type="GO" id="GO:0030527">
    <property type="term" value="F:structural constituent of chromatin"/>
    <property type="evidence" value="ECO:0007669"/>
    <property type="project" value="InterPro"/>
</dbReference>
<comment type="caution">
    <text evidence="10">The sequence shown here is derived from an EMBL/GenBank/DDBJ whole genome shotgun (WGS) entry which is preliminary data.</text>
</comment>
<accession>A0A498MIW8</accession>
<dbReference type="InterPro" id="IPR021109">
    <property type="entry name" value="Peptidase_aspartic_dom_sf"/>
</dbReference>
<dbReference type="Proteomes" id="UP000290572">
    <property type="component" value="Unassembled WGS sequence"/>
</dbReference>
<dbReference type="AlphaFoldDB" id="A0A498MIW8"/>
<evidence type="ECO:0000259" key="9">
    <source>
        <dbReference type="PROSITE" id="PS50158"/>
    </source>
</evidence>
<dbReference type="SUPFAM" id="SSF47113">
    <property type="entry name" value="Histone-fold"/>
    <property type="match status" value="1"/>
</dbReference>
<keyword evidence="7" id="KW-0539">Nucleus</keyword>
<dbReference type="Pfam" id="PF16211">
    <property type="entry name" value="Histone_H2A_C"/>
    <property type="match status" value="1"/>
</dbReference>
<evidence type="ECO:0000256" key="6">
    <source>
        <dbReference type="PROSITE-ProRule" id="PRU00047"/>
    </source>
</evidence>
<keyword evidence="6" id="KW-0863">Zinc-finger</keyword>
<dbReference type="InterPro" id="IPR007125">
    <property type="entry name" value="H2A/H2B/H3"/>
</dbReference>
<dbReference type="CDD" id="cd00074">
    <property type="entry name" value="HFD_H2A"/>
    <property type="match status" value="1"/>
</dbReference>
<evidence type="ECO:0000313" key="11">
    <source>
        <dbReference type="Proteomes" id="UP000290572"/>
    </source>
</evidence>
<evidence type="ECO:0000256" key="4">
    <source>
        <dbReference type="ARBA" id="ARBA00023125"/>
    </source>
</evidence>
<dbReference type="SUPFAM" id="SSF50630">
    <property type="entry name" value="Acid proteases"/>
    <property type="match status" value="1"/>
</dbReference>
<sequence>MRNTPRTRRFALANPVPSQSQPDTPEPMQIASTHISSEERDRRQRENRCYYCGEENHRNATCPHKTKKNPTLRYSVSTIELPNPKQRSFLLECELSVDTAIQCVSALVDSGSAVNVINQELTDKLKIHTSPCVPTINITTIDNGAIGSGITATTQPITLHIGLFHKETIIFHVVPSCKYQVILGHPWLLRKGNYGERVGAGAPVYLAAVLEYLTAEILELAGNAARDNKKTRIIPRHLQLAVRNDEELNKLLGGVTIAQGGVLPNIQAVLLPKKTEKPAKTK</sequence>
<dbReference type="FunFam" id="1.10.20.10:FF:000091">
    <property type="entry name" value="Histone H2A"/>
    <property type="match status" value="1"/>
</dbReference>
<keyword evidence="6" id="KW-0479">Metal-binding</keyword>
<comment type="subcellular location">
    <subcellularLocation>
        <location evidence="1">Chromosome</location>
    </subcellularLocation>
    <subcellularLocation>
        <location evidence="7">Nucleus</location>
    </subcellularLocation>
</comment>
<dbReference type="GO" id="GO:0000786">
    <property type="term" value="C:nucleosome"/>
    <property type="evidence" value="ECO:0007669"/>
    <property type="project" value="UniProtKB-KW"/>
</dbReference>
<dbReference type="SUPFAM" id="SSF57756">
    <property type="entry name" value="Retrovirus zinc finger-like domains"/>
    <property type="match status" value="1"/>
</dbReference>
<dbReference type="PROSITE" id="PS50158">
    <property type="entry name" value="ZF_CCHC"/>
    <property type="match status" value="1"/>
</dbReference>
<dbReference type="Gene3D" id="1.10.20.10">
    <property type="entry name" value="Histone, subunit A"/>
    <property type="match status" value="1"/>
</dbReference>
<dbReference type="InterPro" id="IPR032454">
    <property type="entry name" value="Histone_H2A_C"/>
</dbReference>
<name>A0A498MIW8_LABRO</name>
<feature type="domain" description="CCHC-type" evidence="9">
    <location>
        <begin position="48"/>
        <end position="63"/>
    </location>
</feature>
<dbReference type="PANTHER" id="PTHR23430">
    <property type="entry name" value="HISTONE H2A"/>
    <property type="match status" value="1"/>
</dbReference>
<evidence type="ECO:0000256" key="3">
    <source>
        <dbReference type="ARBA" id="ARBA00022843"/>
    </source>
</evidence>
<organism evidence="10 11">
    <name type="scientific">Labeo rohita</name>
    <name type="common">Indian major carp</name>
    <name type="synonym">Cyprinus rohita</name>
    <dbReference type="NCBI Taxonomy" id="84645"/>
    <lineage>
        <taxon>Eukaryota</taxon>
        <taxon>Metazoa</taxon>
        <taxon>Chordata</taxon>
        <taxon>Craniata</taxon>
        <taxon>Vertebrata</taxon>
        <taxon>Euteleostomi</taxon>
        <taxon>Actinopterygii</taxon>
        <taxon>Neopterygii</taxon>
        <taxon>Teleostei</taxon>
        <taxon>Ostariophysi</taxon>
        <taxon>Cypriniformes</taxon>
        <taxon>Cyprinidae</taxon>
        <taxon>Labeoninae</taxon>
        <taxon>Labeonini</taxon>
        <taxon>Labeo</taxon>
    </lineage>
</organism>
<comment type="subunit">
    <text evidence="7">The nucleosome is a histone octamer containing two molecules each of H2A, H2B, H3 and H4 assembled in one H3-H4 heterotetramer and two H2A-H2B heterodimers. The octamer wraps approximately 147 bp of DNA.</text>
</comment>
<evidence type="ECO:0000256" key="2">
    <source>
        <dbReference type="ARBA" id="ARBA00022454"/>
    </source>
</evidence>
<evidence type="ECO:0000256" key="1">
    <source>
        <dbReference type="ARBA" id="ARBA00004286"/>
    </source>
</evidence>
<dbReference type="SMART" id="SM00414">
    <property type="entry name" value="H2A"/>
    <property type="match status" value="1"/>
</dbReference>
<dbReference type="GO" id="GO:0046982">
    <property type="term" value="F:protein heterodimerization activity"/>
    <property type="evidence" value="ECO:0007669"/>
    <property type="project" value="InterPro"/>
</dbReference>
<dbReference type="Gene3D" id="4.10.60.10">
    <property type="entry name" value="Zinc finger, CCHC-type"/>
    <property type="match status" value="1"/>
</dbReference>
<comment type="similarity">
    <text evidence="7">Belongs to the histone H2A family.</text>
</comment>
<keyword evidence="4 7" id="KW-0238">DNA-binding</keyword>
<protein>
    <recommendedName>
        <fullName evidence="7">Histone H2A</fullName>
    </recommendedName>
</protein>
<keyword evidence="3" id="KW-0832">Ubl conjugation</keyword>
<dbReference type="InterPro" id="IPR036875">
    <property type="entry name" value="Znf_CCHC_sf"/>
</dbReference>
<evidence type="ECO:0000256" key="5">
    <source>
        <dbReference type="ARBA" id="ARBA00023269"/>
    </source>
</evidence>
<keyword evidence="11" id="KW-1185">Reference proteome</keyword>
<dbReference type="GO" id="GO:0003677">
    <property type="term" value="F:DNA binding"/>
    <property type="evidence" value="ECO:0007669"/>
    <property type="project" value="UniProtKB-KW"/>
</dbReference>
<dbReference type="InterPro" id="IPR009072">
    <property type="entry name" value="Histone-fold"/>
</dbReference>
<feature type="region of interest" description="Disordered" evidence="8">
    <location>
        <begin position="1"/>
        <end position="42"/>
    </location>
</feature>
<dbReference type="Gene3D" id="2.40.70.10">
    <property type="entry name" value="Acid Proteases"/>
    <property type="match status" value="1"/>
</dbReference>
<dbReference type="STRING" id="84645.A0A498MIW8"/>